<sequence>MSSESDSCAHTLEITGYSLKKGIGFGRFIRLRTFTVGGFDWSVSFYPNGVSEADKDHVVAFLELMSDNTEAQASYFFSFVNQTPQMLQVPVQALGSIDMLGAAVSEIEVPPCDMMQNFGNLLKEKKGVDVTFLVGEETIEAHKIVLAARSPVFKAEFLGPMMESGKSCVTVQDMQPEVFRALLHFIYNDSLPDMGGLEGNQYWDMMWHLLAAAGRYAMDRMKQVCQSAICKNLDVGTVATTLALADQHNCDRLKAACIEFIASPKNKDAVASTQGYANIKRTCPSVFIDLFERNSKISKHR</sequence>
<dbReference type="Gene3D" id="1.25.40.420">
    <property type="match status" value="1"/>
</dbReference>
<dbReference type="InterPro" id="IPR056423">
    <property type="entry name" value="BACK_BPM_SPOP"/>
</dbReference>
<dbReference type="Gene3D" id="3.30.710.10">
    <property type="entry name" value="Potassium Channel Kv1.1, Chain A"/>
    <property type="match status" value="1"/>
</dbReference>
<reference evidence="4 5" key="2">
    <citation type="submission" date="2024-10" db="EMBL/GenBank/DDBJ databases">
        <authorList>
            <person name="Ryan C."/>
        </authorList>
    </citation>
    <scope>NUCLEOTIDE SEQUENCE [LARGE SCALE GENOMIC DNA]</scope>
</reference>
<keyword evidence="5" id="KW-1185">Reference proteome</keyword>
<reference evidence="5" key="1">
    <citation type="submission" date="2024-06" db="EMBL/GenBank/DDBJ databases">
        <authorList>
            <person name="Ryan C."/>
        </authorList>
    </citation>
    <scope>NUCLEOTIDE SEQUENCE [LARGE SCALE GENOMIC DNA]</scope>
</reference>
<dbReference type="PROSITE" id="PS50097">
    <property type="entry name" value="BTB"/>
    <property type="match status" value="1"/>
</dbReference>
<dbReference type="CDD" id="cd00121">
    <property type="entry name" value="MATH"/>
    <property type="match status" value="1"/>
</dbReference>
<evidence type="ECO:0000256" key="1">
    <source>
        <dbReference type="ARBA" id="ARBA00004906"/>
    </source>
</evidence>
<dbReference type="Gene3D" id="2.60.210.10">
    <property type="entry name" value="Apoptosis, Tumor Necrosis Factor Receptor Associated Protein 2, Chain A"/>
    <property type="match status" value="1"/>
</dbReference>
<dbReference type="PANTHER" id="PTHR26379:SF380">
    <property type="entry name" value="BTB DOMAIN-CONTAINING PROTEIN"/>
    <property type="match status" value="1"/>
</dbReference>
<evidence type="ECO:0000256" key="2">
    <source>
        <dbReference type="ARBA" id="ARBA00010846"/>
    </source>
</evidence>
<evidence type="ECO:0000259" key="3">
    <source>
        <dbReference type="PROSITE" id="PS50097"/>
    </source>
</evidence>
<organism evidence="4 5">
    <name type="scientific">Urochloa decumbens</name>
    <dbReference type="NCBI Taxonomy" id="240449"/>
    <lineage>
        <taxon>Eukaryota</taxon>
        <taxon>Viridiplantae</taxon>
        <taxon>Streptophyta</taxon>
        <taxon>Embryophyta</taxon>
        <taxon>Tracheophyta</taxon>
        <taxon>Spermatophyta</taxon>
        <taxon>Magnoliopsida</taxon>
        <taxon>Liliopsida</taxon>
        <taxon>Poales</taxon>
        <taxon>Poaceae</taxon>
        <taxon>PACMAD clade</taxon>
        <taxon>Panicoideae</taxon>
        <taxon>Panicodae</taxon>
        <taxon>Paniceae</taxon>
        <taxon>Melinidinae</taxon>
        <taxon>Urochloa</taxon>
    </lineage>
</organism>
<dbReference type="CDD" id="cd18280">
    <property type="entry name" value="BTB_POZ_BPM_plant"/>
    <property type="match status" value="1"/>
</dbReference>
<dbReference type="AlphaFoldDB" id="A0ABC9BSZ9"/>
<dbReference type="Pfam" id="PF22486">
    <property type="entry name" value="MATH_2"/>
    <property type="match status" value="1"/>
</dbReference>
<comment type="pathway">
    <text evidence="1">Protein modification; protein ubiquitination.</text>
</comment>
<dbReference type="SUPFAM" id="SSF49599">
    <property type="entry name" value="TRAF domain-like"/>
    <property type="match status" value="1"/>
</dbReference>
<dbReference type="InterPro" id="IPR008974">
    <property type="entry name" value="TRAF-like"/>
</dbReference>
<feature type="domain" description="BTB" evidence="3">
    <location>
        <begin position="128"/>
        <end position="191"/>
    </location>
</feature>
<dbReference type="InterPro" id="IPR002083">
    <property type="entry name" value="MATH/TRAF_dom"/>
</dbReference>
<dbReference type="Proteomes" id="UP001497457">
    <property type="component" value="Chromosome 27b"/>
</dbReference>
<dbReference type="InterPro" id="IPR011333">
    <property type="entry name" value="SKP1/BTB/POZ_sf"/>
</dbReference>
<dbReference type="InterPro" id="IPR045005">
    <property type="entry name" value="BPM1-6"/>
</dbReference>
<dbReference type="PANTHER" id="PTHR26379">
    <property type="entry name" value="BTB/POZ AND MATH DOMAIN-CONTAINING PROTEIN 1"/>
    <property type="match status" value="1"/>
</dbReference>
<gene>
    <name evidence="4" type="ORF">URODEC1_LOCUS68564</name>
</gene>
<proteinExistence type="inferred from homology"/>
<protein>
    <recommendedName>
        <fullName evidence="3">BTB domain-containing protein</fullName>
    </recommendedName>
</protein>
<dbReference type="SMART" id="SM00225">
    <property type="entry name" value="BTB"/>
    <property type="match status" value="1"/>
</dbReference>
<comment type="similarity">
    <text evidence="2">Belongs to the Tdpoz family.</text>
</comment>
<dbReference type="EMBL" id="OZ075137">
    <property type="protein sequence ID" value="CAL5007578.1"/>
    <property type="molecule type" value="Genomic_DNA"/>
</dbReference>
<evidence type="ECO:0000313" key="4">
    <source>
        <dbReference type="EMBL" id="CAL5007578.1"/>
    </source>
</evidence>
<evidence type="ECO:0000313" key="5">
    <source>
        <dbReference type="Proteomes" id="UP001497457"/>
    </source>
</evidence>
<dbReference type="Pfam" id="PF24570">
    <property type="entry name" value="BACK_BPM_SPOP"/>
    <property type="match status" value="1"/>
</dbReference>
<dbReference type="SUPFAM" id="SSF54695">
    <property type="entry name" value="POZ domain"/>
    <property type="match status" value="1"/>
</dbReference>
<dbReference type="InterPro" id="IPR000210">
    <property type="entry name" value="BTB/POZ_dom"/>
</dbReference>
<name>A0ABC9BSZ9_9POAL</name>
<accession>A0ABC9BSZ9</accession>
<dbReference type="Pfam" id="PF00651">
    <property type="entry name" value="BTB"/>
    <property type="match status" value="1"/>
</dbReference>